<accession>A0A7W8UEZ7</accession>
<dbReference type="Gene3D" id="3.30.1330.60">
    <property type="entry name" value="OmpA-like domain"/>
    <property type="match status" value="1"/>
</dbReference>
<dbReference type="PRINTS" id="PR01021">
    <property type="entry name" value="OMPADOMAIN"/>
</dbReference>
<dbReference type="EMBL" id="JACHBK010000012">
    <property type="protein sequence ID" value="MBB5538126.1"/>
    <property type="molecule type" value="Genomic_DNA"/>
</dbReference>
<proteinExistence type="predicted"/>
<dbReference type="CDD" id="cd07185">
    <property type="entry name" value="OmpA_C-like"/>
    <property type="match status" value="1"/>
</dbReference>
<dbReference type="Proteomes" id="UP000585507">
    <property type="component" value="Unassembled WGS sequence"/>
</dbReference>
<reference evidence="7 8" key="1">
    <citation type="submission" date="2020-08" db="EMBL/GenBank/DDBJ databases">
        <title>Genomic Encyclopedia of Type Strains, Phase IV (KMG-V): Genome sequencing to study the core and pangenomes of soil and plant-associated prokaryotes.</title>
        <authorList>
            <person name="Whitman W."/>
        </authorList>
    </citation>
    <scope>NUCLEOTIDE SEQUENCE [LARGE SCALE GENOMIC DNA]</scope>
    <source>
        <strain evidence="7 8">SEMIA 4084</strain>
    </source>
</reference>
<dbReference type="InterPro" id="IPR006664">
    <property type="entry name" value="OMP_bac"/>
</dbReference>
<name>A0A7W8UEZ7_9HYPH</name>
<comment type="subcellular location">
    <subcellularLocation>
        <location evidence="1">Cell outer membrane</location>
    </subcellularLocation>
</comment>
<evidence type="ECO:0000256" key="3">
    <source>
        <dbReference type="ARBA" id="ARBA00023237"/>
    </source>
</evidence>
<feature type="domain" description="OmpA-like" evidence="6">
    <location>
        <begin position="177"/>
        <end position="296"/>
    </location>
</feature>
<dbReference type="InterPro" id="IPR036737">
    <property type="entry name" value="OmpA-like_sf"/>
</dbReference>
<evidence type="ECO:0000313" key="8">
    <source>
        <dbReference type="Proteomes" id="UP000585507"/>
    </source>
</evidence>
<feature type="signal peptide" evidence="5">
    <location>
        <begin position="1"/>
        <end position="20"/>
    </location>
</feature>
<dbReference type="GO" id="GO:0009279">
    <property type="term" value="C:cell outer membrane"/>
    <property type="evidence" value="ECO:0007669"/>
    <property type="project" value="UniProtKB-SubCell"/>
</dbReference>
<protein>
    <submittedName>
        <fullName evidence="7">Outer membrane protein OmpA-like peptidoglycan-associated protein</fullName>
    </submittedName>
</protein>
<dbReference type="PANTHER" id="PTHR30329">
    <property type="entry name" value="STATOR ELEMENT OF FLAGELLAR MOTOR COMPLEX"/>
    <property type="match status" value="1"/>
</dbReference>
<evidence type="ECO:0000256" key="5">
    <source>
        <dbReference type="SAM" id="SignalP"/>
    </source>
</evidence>
<dbReference type="RefSeq" id="WP_018325180.1">
    <property type="nucleotide sequence ID" value="NZ_JACHBK010000012.1"/>
</dbReference>
<dbReference type="PROSITE" id="PS51123">
    <property type="entry name" value="OMPA_2"/>
    <property type="match status" value="1"/>
</dbReference>
<dbReference type="SUPFAM" id="SSF103088">
    <property type="entry name" value="OmpA-like"/>
    <property type="match status" value="1"/>
</dbReference>
<evidence type="ECO:0000256" key="4">
    <source>
        <dbReference type="PROSITE-ProRule" id="PRU00473"/>
    </source>
</evidence>
<dbReference type="PROSITE" id="PS51257">
    <property type="entry name" value="PROKAR_LIPOPROTEIN"/>
    <property type="match status" value="1"/>
</dbReference>
<keyword evidence="5" id="KW-0732">Signal</keyword>
<keyword evidence="3" id="KW-0998">Cell outer membrane</keyword>
<evidence type="ECO:0000313" key="7">
    <source>
        <dbReference type="EMBL" id="MBB5538126.1"/>
    </source>
</evidence>
<keyword evidence="8" id="KW-1185">Reference proteome</keyword>
<dbReference type="AlphaFoldDB" id="A0A7W8UEZ7"/>
<evidence type="ECO:0000256" key="1">
    <source>
        <dbReference type="ARBA" id="ARBA00004442"/>
    </source>
</evidence>
<gene>
    <name evidence="7" type="ORF">GGD55_004847</name>
</gene>
<dbReference type="PANTHER" id="PTHR30329:SF21">
    <property type="entry name" value="LIPOPROTEIN YIAD-RELATED"/>
    <property type="match status" value="1"/>
</dbReference>
<comment type="caution">
    <text evidence="7">The sequence shown here is derived from an EMBL/GenBank/DDBJ whole genome shotgun (WGS) entry which is preliminary data.</text>
</comment>
<feature type="chain" id="PRO_5030966427" evidence="5">
    <location>
        <begin position="21"/>
        <end position="296"/>
    </location>
</feature>
<dbReference type="InterPro" id="IPR050330">
    <property type="entry name" value="Bact_OuterMem_StrucFunc"/>
</dbReference>
<dbReference type="InterPro" id="IPR006665">
    <property type="entry name" value="OmpA-like"/>
</dbReference>
<keyword evidence="2 4" id="KW-0472">Membrane</keyword>
<evidence type="ECO:0000259" key="6">
    <source>
        <dbReference type="PROSITE" id="PS51123"/>
    </source>
</evidence>
<sequence length="296" mass="31796">MKIVVVTSLLALFAAGPAFAACDALTQVAEATNAGNEDLAKQLAGGQAPDCTADDKAMINRVAALASFNRIVGAVGQGANLADFEAELETIRTSNAAPWQVLDALGDINRDRRNYEAAARYYQLALEDASNEVLTPGWMAPDPKYIARLDRMATEMRLAAPRPVKLAMRGGCKISYRGVSLKKKSTPVRYVFGTAEFTPQGLESARDLSECLKSVKPKAITLIGHTDPIGGAEANRALSLARAEALGQYLAAEGYAGEWKTVGKGEDEPFKADDASAYDEETLNQMHRRVEVDVEN</sequence>
<organism evidence="7 8">
    <name type="scientific">Rhizobium giardinii</name>
    <dbReference type="NCBI Taxonomy" id="56731"/>
    <lineage>
        <taxon>Bacteria</taxon>
        <taxon>Pseudomonadati</taxon>
        <taxon>Pseudomonadota</taxon>
        <taxon>Alphaproteobacteria</taxon>
        <taxon>Hyphomicrobiales</taxon>
        <taxon>Rhizobiaceae</taxon>
        <taxon>Rhizobium/Agrobacterium group</taxon>
        <taxon>Rhizobium</taxon>
    </lineage>
</organism>
<evidence type="ECO:0000256" key="2">
    <source>
        <dbReference type="ARBA" id="ARBA00023136"/>
    </source>
</evidence>
<dbReference type="Pfam" id="PF00691">
    <property type="entry name" value="OmpA"/>
    <property type="match status" value="1"/>
</dbReference>